<accession>A0A2P2JV06</accession>
<sequence>MSFCSQYPEILAKVSCFLGYPEIIILPSIYPPVFLPANTSIRVVFPAPLTPIKAVRTPGLKAPLTPFRSTNLSSSTP</sequence>
<proteinExistence type="predicted"/>
<protein>
    <submittedName>
        <fullName evidence="1">Uncharacterized protein</fullName>
    </submittedName>
</protein>
<name>A0A2P2JV06_RHIMU</name>
<dbReference type="EMBL" id="GGEC01016821">
    <property type="protein sequence ID" value="MBW97304.1"/>
    <property type="molecule type" value="Transcribed_RNA"/>
</dbReference>
<organism evidence="1">
    <name type="scientific">Rhizophora mucronata</name>
    <name type="common">Asiatic mangrove</name>
    <dbReference type="NCBI Taxonomy" id="61149"/>
    <lineage>
        <taxon>Eukaryota</taxon>
        <taxon>Viridiplantae</taxon>
        <taxon>Streptophyta</taxon>
        <taxon>Embryophyta</taxon>
        <taxon>Tracheophyta</taxon>
        <taxon>Spermatophyta</taxon>
        <taxon>Magnoliopsida</taxon>
        <taxon>eudicotyledons</taxon>
        <taxon>Gunneridae</taxon>
        <taxon>Pentapetalae</taxon>
        <taxon>rosids</taxon>
        <taxon>fabids</taxon>
        <taxon>Malpighiales</taxon>
        <taxon>Rhizophoraceae</taxon>
        <taxon>Rhizophora</taxon>
    </lineage>
</organism>
<dbReference type="AlphaFoldDB" id="A0A2P2JV06"/>
<evidence type="ECO:0000313" key="1">
    <source>
        <dbReference type="EMBL" id="MBW97304.1"/>
    </source>
</evidence>
<reference evidence="1" key="1">
    <citation type="submission" date="2018-02" db="EMBL/GenBank/DDBJ databases">
        <title>Rhizophora mucronata_Transcriptome.</title>
        <authorList>
            <person name="Meera S.P."/>
            <person name="Sreeshan A."/>
            <person name="Augustine A."/>
        </authorList>
    </citation>
    <scope>NUCLEOTIDE SEQUENCE</scope>
    <source>
        <tissue evidence="1">Leaf</tissue>
    </source>
</reference>